<feature type="chain" id="PRO_5022947021" evidence="1">
    <location>
        <begin position="19"/>
        <end position="103"/>
    </location>
</feature>
<keyword evidence="3" id="KW-1185">Reference proteome</keyword>
<sequence length="103" mass="11138">VQKSLLLLLLLPPDLGMAGSGSQEVLSDGPAATWECSHCWAGHLSSTQMFTDTSWCPWEPQGFAESTIGQQDDLRHPALPPNIISTFAGASKLLCKRNDLNVM</sequence>
<keyword evidence="1" id="KW-0732">Signal</keyword>
<name>A0A5E4AG16_MARMO</name>
<proteinExistence type="predicted"/>
<organism evidence="2 3">
    <name type="scientific">Marmota monax</name>
    <name type="common">Woodchuck</name>
    <dbReference type="NCBI Taxonomy" id="9995"/>
    <lineage>
        <taxon>Eukaryota</taxon>
        <taxon>Metazoa</taxon>
        <taxon>Chordata</taxon>
        <taxon>Craniata</taxon>
        <taxon>Vertebrata</taxon>
        <taxon>Euteleostomi</taxon>
        <taxon>Mammalia</taxon>
        <taxon>Eutheria</taxon>
        <taxon>Euarchontoglires</taxon>
        <taxon>Glires</taxon>
        <taxon>Rodentia</taxon>
        <taxon>Sciuromorpha</taxon>
        <taxon>Sciuridae</taxon>
        <taxon>Xerinae</taxon>
        <taxon>Marmotini</taxon>
        <taxon>Marmota</taxon>
    </lineage>
</organism>
<accession>A0A5E4AG16</accession>
<protein>
    <submittedName>
        <fullName evidence="2">Uncharacterized protein</fullName>
    </submittedName>
</protein>
<evidence type="ECO:0000256" key="1">
    <source>
        <dbReference type="SAM" id="SignalP"/>
    </source>
</evidence>
<evidence type="ECO:0000313" key="2">
    <source>
        <dbReference type="EMBL" id="VTJ55900.1"/>
    </source>
</evidence>
<dbReference type="EMBL" id="CABDUW010000057">
    <property type="protein sequence ID" value="VTJ55900.1"/>
    <property type="molecule type" value="Genomic_DNA"/>
</dbReference>
<comment type="caution">
    <text evidence="2">The sequence shown here is derived from an EMBL/GenBank/DDBJ whole genome shotgun (WGS) entry which is preliminary data.</text>
</comment>
<gene>
    <name evidence="2" type="ORF">MONAX_5E042313</name>
</gene>
<dbReference type="AlphaFoldDB" id="A0A5E4AG16"/>
<feature type="signal peptide" evidence="1">
    <location>
        <begin position="1"/>
        <end position="18"/>
    </location>
</feature>
<dbReference type="Proteomes" id="UP000335636">
    <property type="component" value="Unassembled WGS sequence"/>
</dbReference>
<reference evidence="2" key="1">
    <citation type="submission" date="2019-04" db="EMBL/GenBank/DDBJ databases">
        <authorList>
            <person name="Alioto T."/>
            <person name="Alioto T."/>
        </authorList>
    </citation>
    <scope>NUCLEOTIDE SEQUENCE [LARGE SCALE GENOMIC DNA]</scope>
</reference>
<feature type="non-terminal residue" evidence="2">
    <location>
        <position position="1"/>
    </location>
</feature>
<feature type="non-terminal residue" evidence="2">
    <location>
        <position position="103"/>
    </location>
</feature>
<evidence type="ECO:0000313" key="3">
    <source>
        <dbReference type="Proteomes" id="UP000335636"/>
    </source>
</evidence>